<keyword evidence="9" id="KW-0472">Membrane</keyword>
<keyword evidence="10" id="KW-0998">Cell outer membrane</keyword>
<dbReference type="PANTHER" id="PTHR34501:SF9">
    <property type="entry name" value="MAJOR OUTER MEMBRANE PROTEIN P.IA"/>
    <property type="match status" value="1"/>
</dbReference>
<dbReference type="AlphaFoldDB" id="A0A9X1B7P4"/>
<comment type="caution">
    <text evidence="13">The sequence shown here is derived from an EMBL/GenBank/DDBJ whole genome shotgun (WGS) entry which is preliminary data.</text>
</comment>
<evidence type="ECO:0000256" key="5">
    <source>
        <dbReference type="ARBA" id="ARBA00022692"/>
    </source>
</evidence>
<dbReference type="GO" id="GO:0034220">
    <property type="term" value="P:monoatomic ion transmembrane transport"/>
    <property type="evidence" value="ECO:0007669"/>
    <property type="project" value="InterPro"/>
</dbReference>
<gene>
    <name evidence="13" type="ORF">CKO25_02130</name>
</gene>
<dbReference type="PANTHER" id="PTHR34501">
    <property type="entry name" value="PROTEIN YDDL-RELATED"/>
    <property type="match status" value="1"/>
</dbReference>
<name>A0A9X1B7P4_9GAMM</name>
<dbReference type="Proteomes" id="UP001138802">
    <property type="component" value="Unassembled WGS sequence"/>
</dbReference>
<evidence type="ECO:0000313" key="14">
    <source>
        <dbReference type="Proteomes" id="UP001138802"/>
    </source>
</evidence>
<dbReference type="InterPro" id="IPR001702">
    <property type="entry name" value="Porin_Gram-ve"/>
</dbReference>
<evidence type="ECO:0000256" key="1">
    <source>
        <dbReference type="ARBA" id="ARBA00004571"/>
    </source>
</evidence>
<keyword evidence="14" id="KW-1185">Reference proteome</keyword>
<proteinExistence type="predicted"/>
<dbReference type="Pfam" id="PF13609">
    <property type="entry name" value="Porin_4"/>
    <property type="match status" value="1"/>
</dbReference>
<evidence type="ECO:0000313" key="13">
    <source>
        <dbReference type="EMBL" id="MBK1643473.1"/>
    </source>
</evidence>
<comment type="subcellular location">
    <subcellularLocation>
        <location evidence="1">Cell outer membrane</location>
        <topology evidence="1">Multi-pass membrane protein</topology>
    </subcellularLocation>
</comment>
<evidence type="ECO:0000259" key="12">
    <source>
        <dbReference type="Pfam" id="PF13609"/>
    </source>
</evidence>
<dbReference type="RefSeq" id="WP_200386228.1">
    <property type="nucleotide sequence ID" value="NZ_NRSD01000001.1"/>
</dbReference>
<evidence type="ECO:0000256" key="2">
    <source>
        <dbReference type="ARBA" id="ARBA00011233"/>
    </source>
</evidence>
<evidence type="ECO:0000256" key="9">
    <source>
        <dbReference type="ARBA" id="ARBA00023136"/>
    </source>
</evidence>
<dbReference type="InterPro" id="IPR023614">
    <property type="entry name" value="Porin_dom_sf"/>
</dbReference>
<keyword evidence="7" id="KW-0406">Ion transport</keyword>
<dbReference type="GO" id="GO:0046930">
    <property type="term" value="C:pore complex"/>
    <property type="evidence" value="ECO:0007669"/>
    <property type="project" value="UniProtKB-KW"/>
</dbReference>
<dbReference type="GO" id="GO:0009279">
    <property type="term" value="C:cell outer membrane"/>
    <property type="evidence" value="ECO:0007669"/>
    <property type="project" value="UniProtKB-SubCell"/>
</dbReference>
<evidence type="ECO:0000256" key="10">
    <source>
        <dbReference type="ARBA" id="ARBA00023237"/>
    </source>
</evidence>
<accession>A0A9X1B7P4</accession>
<feature type="chain" id="PRO_5040830380" evidence="11">
    <location>
        <begin position="23"/>
        <end position="461"/>
    </location>
</feature>
<reference evidence="13 14" key="1">
    <citation type="journal article" date="2020" name="Microorganisms">
        <title>Osmotic Adaptation and Compatible Solute Biosynthesis of Phototrophic Bacteria as Revealed from Genome Analyses.</title>
        <authorList>
            <person name="Imhoff J.F."/>
            <person name="Rahn T."/>
            <person name="Kunzel S."/>
            <person name="Keller A."/>
            <person name="Neulinger S.C."/>
        </authorList>
    </citation>
    <scope>NUCLEOTIDE SEQUENCE [LARGE SCALE GENOMIC DNA]</scope>
    <source>
        <strain evidence="13 14">DSM 21303</strain>
    </source>
</reference>
<evidence type="ECO:0000256" key="3">
    <source>
        <dbReference type="ARBA" id="ARBA00022448"/>
    </source>
</evidence>
<keyword evidence="3" id="KW-0813">Transport</keyword>
<dbReference type="PRINTS" id="PR00184">
    <property type="entry name" value="NEISSPPORIN"/>
</dbReference>
<evidence type="ECO:0000256" key="7">
    <source>
        <dbReference type="ARBA" id="ARBA00023065"/>
    </source>
</evidence>
<sequence length="461" mass="49495">MNKKLLSLAIAGAMVAPSVAMAEAVLYGRLNVSLDYAEVKNVILPTYGFARNDQGEVILDDNGNPTLVQLTNGVDFDGWGMSSNGYIPGVNRSNRIGVKGSEDLGNGLKAIYQVELGINLDDTNNNVLNNNDTISYRNTFVGLAGEWGTFLVGRHDTPLKISTGRLDLFSDTMADYNGTVGFRDLRADNVLAYISPSLAGFQFSGAIVPAGGATGGGQGLNLNENSLAGAYSLAGIYSNGPFYASAAYESLGNQHFNTQTQSVFGSNCPVEFPPRDVRDPNAIYGVSCDFQSSDATAWRFGLGLLDWNGFTLTGIYENRDGEPFTDKYSGVIDPTDAANSFLFNQPFAGGAAGKAELWQIQAGYAFGNNMVKAMYGQADYSAGGNFFYGSEVAARDGGALAFNNENTLRNYKVDTWAVGFDHNFSKRTKVYALYTDVSNDAKNVISASEWNGFSLGMMHSF</sequence>
<feature type="signal peptide" evidence="11">
    <location>
        <begin position="1"/>
        <end position="22"/>
    </location>
</feature>
<evidence type="ECO:0000256" key="6">
    <source>
        <dbReference type="ARBA" id="ARBA00022729"/>
    </source>
</evidence>
<keyword evidence="8" id="KW-0626">Porin</keyword>
<keyword evidence="6 11" id="KW-0732">Signal</keyword>
<dbReference type="CDD" id="cd00342">
    <property type="entry name" value="gram_neg_porins"/>
    <property type="match status" value="1"/>
</dbReference>
<keyword evidence="5" id="KW-0812">Transmembrane</keyword>
<dbReference type="GO" id="GO:0015288">
    <property type="term" value="F:porin activity"/>
    <property type="evidence" value="ECO:0007669"/>
    <property type="project" value="UniProtKB-KW"/>
</dbReference>
<keyword evidence="4" id="KW-1134">Transmembrane beta strand</keyword>
<feature type="domain" description="Porin" evidence="12">
    <location>
        <begin position="11"/>
        <end position="441"/>
    </location>
</feature>
<evidence type="ECO:0000256" key="8">
    <source>
        <dbReference type="ARBA" id="ARBA00023114"/>
    </source>
</evidence>
<evidence type="ECO:0000256" key="4">
    <source>
        <dbReference type="ARBA" id="ARBA00022452"/>
    </source>
</evidence>
<dbReference type="Gene3D" id="2.40.160.10">
    <property type="entry name" value="Porin"/>
    <property type="match status" value="1"/>
</dbReference>
<dbReference type="InterPro" id="IPR002299">
    <property type="entry name" value="Porin_Neis"/>
</dbReference>
<protein>
    <submittedName>
        <fullName evidence="13">Porin</fullName>
    </submittedName>
</protein>
<comment type="subunit">
    <text evidence="2">Homotrimer.</text>
</comment>
<evidence type="ECO:0000256" key="11">
    <source>
        <dbReference type="SAM" id="SignalP"/>
    </source>
</evidence>
<dbReference type="InterPro" id="IPR050298">
    <property type="entry name" value="Gram-neg_bact_OMP"/>
</dbReference>
<dbReference type="EMBL" id="NRSD01000001">
    <property type="protein sequence ID" value="MBK1643473.1"/>
    <property type="molecule type" value="Genomic_DNA"/>
</dbReference>
<dbReference type="PRINTS" id="PR00182">
    <property type="entry name" value="ECOLNEIPORIN"/>
</dbReference>
<dbReference type="InterPro" id="IPR033900">
    <property type="entry name" value="Gram_neg_porin_domain"/>
</dbReference>
<dbReference type="SUPFAM" id="SSF56935">
    <property type="entry name" value="Porins"/>
    <property type="match status" value="1"/>
</dbReference>
<organism evidence="13 14">
    <name type="scientific">Thiocapsa imhoffii</name>
    <dbReference type="NCBI Taxonomy" id="382777"/>
    <lineage>
        <taxon>Bacteria</taxon>
        <taxon>Pseudomonadati</taxon>
        <taxon>Pseudomonadota</taxon>
        <taxon>Gammaproteobacteria</taxon>
        <taxon>Chromatiales</taxon>
        <taxon>Chromatiaceae</taxon>
        <taxon>Thiocapsa</taxon>
    </lineage>
</organism>